<evidence type="ECO:0000256" key="11">
    <source>
        <dbReference type="ARBA" id="ARBA00023152"/>
    </source>
</evidence>
<keyword evidence="8 14" id="KW-0418">Kinase</keyword>
<keyword evidence="10" id="KW-0460">Magnesium</keyword>
<evidence type="ECO:0000256" key="9">
    <source>
        <dbReference type="ARBA" id="ARBA00022840"/>
    </source>
</evidence>
<keyword evidence="6" id="KW-0479">Metal-binding</keyword>
<dbReference type="Gene3D" id="3.20.20.60">
    <property type="entry name" value="Phosphoenolpyruvate-binding domains"/>
    <property type="match status" value="2"/>
</dbReference>
<dbReference type="Gene3D" id="2.40.33.10">
    <property type="entry name" value="PK beta-barrel domain-like"/>
    <property type="match status" value="2"/>
</dbReference>
<dbReference type="GO" id="GO:0000287">
    <property type="term" value="F:magnesium ion binding"/>
    <property type="evidence" value="ECO:0007669"/>
    <property type="project" value="InterPro"/>
</dbReference>
<sequence length="614" mass="66586">MTVTESEEIPPRAERAAQCLERVRELLLRIRAAREVRLEGINGVAPRHRHSAVNLVHYTAVRSEDVRDLQIQLAGLGVSSLGRMESGVAEHLTAVARTLAAVAGLPDPQLPDLDPGLLPGEDLRPGPVTLARNTVRLVGQAPEGRATRIMVTMPSEAAQDPALVSRMVAAGTDVARINCAHDGPQEWSSMIEHLRAAASDLGTDVRIAMDLAGPKVRTGPVEPGPRVEKIKPERDATGHVIRPARLWLGAQHSEDVPAVAVAPEQWLAERTVGERLQLRDARDSGRTLRVVETHDDAVLVEFSKTVYFATGLVLRTRDGSEATLGELPETEQYLRVATGDTLRLLNSTEPVQVGGPSPVRIGCTLPEAFQDAAAGQRVWLDDGKIGGVIRHVHAGHMDVEITHASPAGSKLKAEKGINFPDTDLRIPALTAKDREDLAFVVQHADIVNMSFVRSAQDVADLLAELQALGADSVDITLKIETVGGFEHLPMVLLEAMRWQDSGVMIARGDLAVETGFERMAEVQQEILWLCEAAHVPVIWATQVLETLAKKGLPSRAEITDAAQGQQAECVMLNKGPFVVEAIRTLSSVLERMSGHASKKTDLLRRLNACEDFVR</sequence>
<dbReference type="GO" id="GO:0004743">
    <property type="term" value="F:pyruvate kinase activity"/>
    <property type="evidence" value="ECO:0007669"/>
    <property type="project" value="UniProtKB-EC"/>
</dbReference>
<dbReference type="InterPro" id="IPR015793">
    <property type="entry name" value="Pyrv_Knase_brl"/>
</dbReference>
<dbReference type="InterPro" id="IPR015806">
    <property type="entry name" value="Pyrv_Knase_insert_dom_sf"/>
</dbReference>
<dbReference type="AlphaFoldDB" id="A0AAX2SD04"/>
<protein>
    <recommendedName>
        <fullName evidence="4">pyruvate kinase</fullName>
        <ecNumber evidence="4">2.7.1.40</ecNumber>
    </recommendedName>
</protein>
<evidence type="ECO:0000256" key="2">
    <source>
        <dbReference type="ARBA" id="ARBA00004997"/>
    </source>
</evidence>
<proteinExistence type="inferred from homology"/>
<keyword evidence="11" id="KW-0324">Glycolysis</keyword>
<dbReference type="InterPro" id="IPR011037">
    <property type="entry name" value="Pyrv_Knase-like_insert_dom_sf"/>
</dbReference>
<dbReference type="InterPro" id="IPR040442">
    <property type="entry name" value="Pyrv_kinase-like_dom_sf"/>
</dbReference>
<evidence type="ECO:0000313" key="15">
    <source>
        <dbReference type="Proteomes" id="UP000298017"/>
    </source>
</evidence>
<comment type="cofactor">
    <cofactor evidence="1">
        <name>K(+)</name>
        <dbReference type="ChEBI" id="CHEBI:29103"/>
    </cofactor>
</comment>
<evidence type="ECO:0000256" key="1">
    <source>
        <dbReference type="ARBA" id="ARBA00001958"/>
    </source>
</evidence>
<dbReference type="InterPro" id="IPR001697">
    <property type="entry name" value="Pyr_Knase"/>
</dbReference>
<dbReference type="Pfam" id="PF00224">
    <property type="entry name" value="PK"/>
    <property type="match status" value="2"/>
</dbReference>
<keyword evidence="7" id="KW-0547">Nucleotide-binding</keyword>
<dbReference type="GO" id="GO:0005524">
    <property type="term" value="F:ATP binding"/>
    <property type="evidence" value="ECO:0007669"/>
    <property type="project" value="UniProtKB-KW"/>
</dbReference>
<evidence type="ECO:0000256" key="7">
    <source>
        <dbReference type="ARBA" id="ARBA00022741"/>
    </source>
</evidence>
<organism evidence="14 15">
    <name type="scientific">Kocuria rhizophila</name>
    <dbReference type="NCBI Taxonomy" id="72000"/>
    <lineage>
        <taxon>Bacteria</taxon>
        <taxon>Bacillati</taxon>
        <taxon>Actinomycetota</taxon>
        <taxon>Actinomycetes</taxon>
        <taxon>Micrococcales</taxon>
        <taxon>Micrococcaceae</taxon>
        <taxon>Kocuria</taxon>
    </lineage>
</organism>
<dbReference type="Proteomes" id="UP000298017">
    <property type="component" value="Unassembled WGS sequence"/>
</dbReference>
<dbReference type="PANTHER" id="PTHR11817">
    <property type="entry name" value="PYRUVATE KINASE"/>
    <property type="match status" value="1"/>
</dbReference>
<dbReference type="NCBIfam" id="NF011314">
    <property type="entry name" value="PRK14725.1"/>
    <property type="match status" value="1"/>
</dbReference>
<dbReference type="GO" id="GO:0030955">
    <property type="term" value="F:potassium ion binding"/>
    <property type="evidence" value="ECO:0007669"/>
    <property type="project" value="InterPro"/>
</dbReference>
<feature type="domain" description="Pyruvate kinase barrel" evidence="13">
    <location>
        <begin position="145"/>
        <end position="230"/>
    </location>
</feature>
<dbReference type="EC" id="2.7.1.40" evidence="4"/>
<evidence type="ECO:0000256" key="3">
    <source>
        <dbReference type="ARBA" id="ARBA00008663"/>
    </source>
</evidence>
<evidence type="ECO:0000256" key="12">
    <source>
        <dbReference type="ARBA" id="ARBA00023317"/>
    </source>
</evidence>
<feature type="domain" description="Pyruvate kinase barrel" evidence="13">
    <location>
        <begin position="313"/>
        <end position="573"/>
    </location>
</feature>
<name>A0AAX2SD04_KOCRH</name>
<dbReference type="SUPFAM" id="SSF50800">
    <property type="entry name" value="PK beta-barrel domain-like"/>
    <property type="match status" value="1"/>
</dbReference>
<keyword evidence="5" id="KW-0808">Transferase</keyword>
<evidence type="ECO:0000259" key="13">
    <source>
        <dbReference type="Pfam" id="PF00224"/>
    </source>
</evidence>
<comment type="caution">
    <text evidence="14">The sequence shown here is derived from an EMBL/GenBank/DDBJ whole genome shotgun (WGS) entry which is preliminary data.</text>
</comment>
<keyword evidence="15" id="KW-1185">Reference proteome</keyword>
<reference evidence="14 15" key="1">
    <citation type="submission" date="2019-03" db="EMBL/GenBank/DDBJ databases">
        <title>Genome Sequencing and Assembly of Various Microbes Isolated from Alder Root Nodule.</title>
        <authorList>
            <person name="Swanson E."/>
            <person name="Sevigny J.L."/>
            <person name="Pesce C."/>
            <person name="Davis I."/>
            <person name="Kleiner V."/>
            <person name="Tisa L."/>
        </authorList>
    </citation>
    <scope>NUCLEOTIDE SEQUENCE [LARGE SCALE GENOMIC DNA]</scope>
    <source>
        <strain evidence="14 15">4R-31</strain>
    </source>
</reference>
<evidence type="ECO:0000256" key="6">
    <source>
        <dbReference type="ARBA" id="ARBA00022723"/>
    </source>
</evidence>
<accession>A0AAX2SD04</accession>
<gene>
    <name evidence="14" type="ORF">E4P33_08580</name>
</gene>
<keyword evidence="12 14" id="KW-0670">Pyruvate</keyword>
<dbReference type="GO" id="GO:0016301">
    <property type="term" value="F:kinase activity"/>
    <property type="evidence" value="ECO:0007669"/>
    <property type="project" value="UniProtKB-KW"/>
</dbReference>
<dbReference type="EMBL" id="SPNK01000008">
    <property type="protein sequence ID" value="TFI00710.1"/>
    <property type="molecule type" value="Genomic_DNA"/>
</dbReference>
<dbReference type="InterPro" id="IPR015813">
    <property type="entry name" value="Pyrv/PenolPyrv_kinase-like_dom"/>
</dbReference>
<evidence type="ECO:0000256" key="4">
    <source>
        <dbReference type="ARBA" id="ARBA00012142"/>
    </source>
</evidence>
<evidence type="ECO:0000256" key="5">
    <source>
        <dbReference type="ARBA" id="ARBA00022679"/>
    </source>
</evidence>
<comment type="pathway">
    <text evidence="2">Carbohydrate degradation; glycolysis; pyruvate from D-glyceraldehyde 3-phosphate: step 5/5.</text>
</comment>
<evidence type="ECO:0000256" key="10">
    <source>
        <dbReference type="ARBA" id="ARBA00022842"/>
    </source>
</evidence>
<keyword evidence="9" id="KW-0067">ATP-binding</keyword>
<dbReference type="RefSeq" id="WP_135010726.1">
    <property type="nucleotide sequence ID" value="NZ_JAYEXM010000005.1"/>
</dbReference>
<evidence type="ECO:0000256" key="8">
    <source>
        <dbReference type="ARBA" id="ARBA00022777"/>
    </source>
</evidence>
<dbReference type="SUPFAM" id="SSF51621">
    <property type="entry name" value="Phosphoenolpyruvate/pyruvate domain"/>
    <property type="match status" value="1"/>
</dbReference>
<comment type="similarity">
    <text evidence="3">Belongs to the pyruvate kinase family.</text>
</comment>
<evidence type="ECO:0000313" key="14">
    <source>
        <dbReference type="EMBL" id="TFI00710.1"/>
    </source>
</evidence>